<reference evidence="2" key="2">
    <citation type="submission" date="2017-12" db="EMBL/GenBank/DDBJ databases">
        <title>Genome sequence of the Bar-tailed Godwit (Limosa lapponica baueri).</title>
        <authorList>
            <person name="Lima N.C.B."/>
            <person name="Parody-Merino A.M."/>
            <person name="Battley P.F."/>
            <person name="Fidler A.E."/>
            <person name="Prosdocimi F."/>
        </authorList>
    </citation>
    <scope>NUCLEOTIDE SEQUENCE [LARGE SCALE GENOMIC DNA]</scope>
</reference>
<protein>
    <recommendedName>
        <fullName evidence="3">Rna-directed dna polymerase from mobile element jockey-like</fullName>
    </recommendedName>
</protein>
<dbReference type="AlphaFoldDB" id="A0A2I0UF76"/>
<evidence type="ECO:0000313" key="2">
    <source>
        <dbReference type="Proteomes" id="UP000233556"/>
    </source>
</evidence>
<dbReference type="OrthoDB" id="416454at2759"/>
<name>A0A2I0UF76_LIMLA</name>
<reference evidence="2" key="1">
    <citation type="submission" date="2017-11" db="EMBL/GenBank/DDBJ databases">
        <authorList>
            <person name="Lima N.C."/>
            <person name="Parody-Merino A.M."/>
            <person name="Battley P.F."/>
            <person name="Fidler A.E."/>
            <person name="Prosdocimi F."/>
        </authorList>
    </citation>
    <scope>NUCLEOTIDE SEQUENCE [LARGE SCALE GENOMIC DNA]</scope>
</reference>
<dbReference type="PANTHER" id="PTHR33332">
    <property type="entry name" value="REVERSE TRANSCRIPTASE DOMAIN-CONTAINING PROTEIN"/>
    <property type="match status" value="1"/>
</dbReference>
<sequence>MTTSQQCALVAKKANGILGCIKKSVASRLREVILPLYSALGLIPWVSSKQTFEQAKVCSPEVHSCEFAFFLQPSESFSPQNPEFHHLVVTAAKDAFYLHIPDELLLFVIYQRFWESGKVSVNWKLVNVIAIFKKGKQEDPGNYRPASFTLLSGKIMEQIIPGVTEKH</sequence>
<gene>
    <name evidence="1" type="ORF">llap_4976</name>
</gene>
<evidence type="ECO:0008006" key="3">
    <source>
        <dbReference type="Google" id="ProtNLM"/>
    </source>
</evidence>
<organism evidence="1 2">
    <name type="scientific">Limosa lapponica baueri</name>
    <dbReference type="NCBI Taxonomy" id="1758121"/>
    <lineage>
        <taxon>Eukaryota</taxon>
        <taxon>Metazoa</taxon>
        <taxon>Chordata</taxon>
        <taxon>Craniata</taxon>
        <taxon>Vertebrata</taxon>
        <taxon>Euteleostomi</taxon>
        <taxon>Archelosauria</taxon>
        <taxon>Archosauria</taxon>
        <taxon>Dinosauria</taxon>
        <taxon>Saurischia</taxon>
        <taxon>Theropoda</taxon>
        <taxon>Coelurosauria</taxon>
        <taxon>Aves</taxon>
        <taxon>Neognathae</taxon>
        <taxon>Neoaves</taxon>
        <taxon>Charadriiformes</taxon>
        <taxon>Scolopacidae</taxon>
        <taxon>Limosa</taxon>
    </lineage>
</organism>
<keyword evidence="2" id="KW-1185">Reference proteome</keyword>
<accession>A0A2I0UF76</accession>
<proteinExistence type="predicted"/>
<evidence type="ECO:0000313" key="1">
    <source>
        <dbReference type="EMBL" id="PKU44702.1"/>
    </source>
</evidence>
<dbReference type="EMBL" id="KZ505808">
    <property type="protein sequence ID" value="PKU44702.1"/>
    <property type="molecule type" value="Genomic_DNA"/>
</dbReference>
<dbReference type="Proteomes" id="UP000233556">
    <property type="component" value="Unassembled WGS sequence"/>
</dbReference>